<dbReference type="InterPro" id="IPR027417">
    <property type="entry name" value="P-loop_NTPase"/>
</dbReference>
<dbReference type="InterPro" id="IPR015943">
    <property type="entry name" value="WD40/YVTN_repeat-like_dom_sf"/>
</dbReference>
<keyword evidence="5" id="KW-0067">ATP-binding</keyword>
<dbReference type="PROSITE" id="PS50082">
    <property type="entry name" value="WD_REPEATS_2"/>
    <property type="match status" value="3"/>
</dbReference>
<dbReference type="STRING" id="46835.A0A504YCE1"/>
<dbReference type="Gene3D" id="2.130.10.10">
    <property type="entry name" value="YVTN repeat-like/Quinoprotein amine dehydrogenase"/>
    <property type="match status" value="2"/>
</dbReference>
<dbReference type="InterPro" id="IPR020472">
    <property type="entry name" value="WD40_PAC1"/>
</dbReference>
<dbReference type="InterPro" id="IPR013641">
    <property type="entry name" value="KTI12/PSTK"/>
</dbReference>
<dbReference type="Gene3D" id="3.40.50.300">
    <property type="entry name" value="P-loop containing nucleotide triphosphate hydrolases"/>
    <property type="match status" value="1"/>
</dbReference>
<keyword evidence="11" id="KW-1185">Reference proteome</keyword>
<feature type="region of interest" description="Disordered" evidence="8">
    <location>
        <begin position="240"/>
        <end position="261"/>
    </location>
</feature>
<dbReference type="CDD" id="cd00200">
    <property type="entry name" value="WD40"/>
    <property type="match status" value="1"/>
</dbReference>
<proteinExistence type="predicted"/>
<protein>
    <submittedName>
        <fullName evidence="10">Ribosome biolocus tagsis protein wdr12</fullName>
    </submittedName>
</protein>
<dbReference type="Pfam" id="PF08433">
    <property type="entry name" value="KTI12"/>
    <property type="match status" value="1"/>
</dbReference>
<dbReference type="InterPro" id="IPR012972">
    <property type="entry name" value="NLE"/>
</dbReference>
<dbReference type="SMART" id="SM00320">
    <property type="entry name" value="WD40"/>
    <property type="match status" value="7"/>
</dbReference>
<dbReference type="SUPFAM" id="SSF52540">
    <property type="entry name" value="P-loop containing nucleoside triphosphate hydrolases"/>
    <property type="match status" value="1"/>
</dbReference>
<dbReference type="AlphaFoldDB" id="A0A504YCE1"/>
<evidence type="ECO:0000256" key="7">
    <source>
        <dbReference type="PROSITE-ProRule" id="PRU00221"/>
    </source>
</evidence>
<dbReference type="GO" id="GO:0005524">
    <property type="term" value="F:ATP binding"/>
    <property type="evidence" value="ECO:0007669"/>
    <property type="project" value="UniProtKB-KW"/>
</dbReference>
<reference evidence="10 11" key="1">
    <citation type="submission" date="2019-04" db="EMBL/GenBank/DDBJ databases">
        <title>Annotation for the trematode Fasciola gigantica.</title>
        <authorList>
            <person name="Choi Y.-J."/>
        </authorList>
    </citation>
    <scope>NUCLEOTIDE SEQUENCE [LARGE SCALE GENOMIC DNA]</scope>
    <source>
        <strain evidence="10">Uganda_cow_1</strain>
    </source>
</reference>
<organism evidence="10 11">
    <name type="scientific">Fasciola gigantica</name>
    <name type="common">Giant liver fluke</name>
    <dbReference type="NCBI Taxonomy" id="46835"/>
    <lineage>
        <taxon>Eukaryota</taxon>
        <taxon>Metazoa</taxon>
        <taxon>Spiralia</taxon>
        <taxon>Lophotrochozoa</taxon>
        <taxon>Platyhelminthes</taxon>
        <taxon>Trematoda</taxon>
        <taxon>Digenea</taxon>
        <taxon>Plagiorchiida</taxon>
        <taxon>Echinostomata</taxon>
        <taxon>Echinostomatoidea</taxon>
        <taxon>Fasciolidae</taxon>
        <taxon>Fasciola</taxon>
    </lineage>
</organism>
<dbReference type="OrthoDB" id="9972657at2759"/>
<evidence type="ECO:0000256" key="3">
    <source>
        <dbReference type="ARBA" id="ARBA00022737"/>
    </source>
</evidence>
<dbReference type="GO" id="GO:0005634">
    <property type="term" value="C:nucleus"/>
    <property type="evidence" value="ECO:0007669"/>
    <property type="project" value="UniProtKB-SubCell"/>
</dbReference>
<dbReference type="Pfam" id="PF08154">
    <property type="entry name" value="NLE"/>
    <property type="match status" value="1"/>
</dbReference>
<gene>
    <name evidence="10" type="ORF">FGIG_08288</name>
</gene>
<dbReference type="Proteomes" id="UP000316759">
    <property type="component" value="Unassembled WGS sequence"/>
</dbReference>
<evidence type="ECO:0000256" key="8">
    <source>
        <dbReference type="SAM" id="MobiDB-lite"/>
    </source>
</evidence>
<dbReference type="InterPro" id="IPR001680">
    <property type="entry name" value="WD40_rpt"/>
</dbReference>
<sequence>MAQYIQVSFLTKCHRYPVSSAPISVPASSSRKELNDVINQLLKDTDKHSVTCEFDFLINNEFLTSTLNEYVQEKQLSLELIEIEYCERQRAPCYYSELPQNDLISAVKRRRNFALTGSYDHTVQVWDLCNSSCVFRMELDEKVKCVEWLEFVKIVNFLFIYRSDPDEGHRATFVTGGFDQSAYLWTWDTKTDHVKCVANCRGHSETVMTVASAPQSSKLSTRLFATGSWDGTIKLWSSDPEESDLSEETGGIGHTRKSSNKIPTRIPRMTLAGHRETVTRICWLNNQSQKQSNPGAEFQLVSVGWDHTLRLWDCQVESGSQTGTETRTIVSGHAFHDADAAPQGILTASSDNRVRIYDLRASEALALIGFQGHTAWLTSIAWAPHRDNQFVTGSVDRSVRLWDTRNTRGSLYDLMGHSDMVTSVDWAPPTKLNRKLAAGDSESDHHFILSASADGTVKVERILSGGSRSGQAMANPHRSVVIMDACNYIKGYRYELYCLAKSLKHPHAVLFCDTPRESVIQWNAKIQRYSNDLLLDMIARFEAPQTSHRWDSPLFTVQPHLWSSAEQIDVDSVAAELQQTVLSENAPSVKTNRSTQLVQVAPTDFLQEIERTTQSVVDHILQAQALGSQSVGLPSSFGSSSANAPQLSLINRPMQYSLPELTRLKRRYITLQKNNIADPTTSRSLPDSSTVAIGFMNYIACSGIQR</sequence>
<dbReference type="PROSITE" id="PS50294">
    <property type="entry name" value="WD_REPEATS_REGION"/>
    <property type="match status" value="2"/>
</dbReference>
<dbReference type="PANTHER" id="PTHR19855">
    <property type="entry name" value="WD40 REPEAT PROTEIN 12, 37"/>
    <property type="match status" value="1"/>
</dbReference>
<evidence type="ECO:0000256" key="5">
    <source>
        <dbReference type="ARBA" id="ARBA00022840"/>
    </source>
</evidence>
<dbReference type="InterPro" id="IPR036322">
    <property type="entry name" value="WD40_repeat_dom_sf"/>
</dbReference>
<feature type="repeat" description="WD" evidence="7">
    <location>
        <begin position="200"/>
        <end position="237"/>
    </location>
</feature>
<dbReference type="PRINTS" id="PR00320">
    <property type="entry name" value="GPROTEINBRPT"/>
</dbReference>
<comment type="subcellular location">
    <subcellularLocation>
        <location evidence="1">Nucleus</location>
    </subcellularLocation>
</comment>
<evidence type="ECO:0000256" key="2">
    <source>
        <dbReference type="ARBA" id="ARBA00022574"/>
    </source>
</evidence>
<keyword evidence="2 7" id="KW-0853">WD repeat</keyword>
<feature type="domain" description="NLE" evidence="9">
    <location>
        <begin position="5"/>
        <end position="71"/>
    </location>
</feature>
<keyword evidence="6" id="KW-0539">Nucleus</keyword>
<name>A0A504YCE1_FASGI</name>
<evidence type="ECO:0000313" key="11">
    <source>
        <dbReference type="Proteomes" id="UP000316759"/>
    </source>
</evidence>
<dbReference type="EMBL" id="SUNJ01011679">
    <property type="protein sequence ID" value="TPP58703.1"/>
    <property type="molecule type" value="Genomic_DNA"/>
</dbReference>
<dbReference type="SUPFAM" id="SSF50978">
    <property type="entry name" value="WD40 repeat-like"/>
    <property type="match status" value="1"/>
</dbReference>
<evidence type="ECO:0000256" key="4">
    <source>
        <dbReference type="ARBA" id="ARBA00022741"/>
    </source>
</evidence>
<feature type="repeat" description="WD" evidence="7">
    <location>
        <begin position="370"/>
        <end position="412"/>
    </location>
</feature>
<dbReference type="Pfam" id="PF00400">
    <property type="entry name" value="WD40"/>
    <property type="match status" value="5"/>
</dbReference>
<dbReference type="PANTHER" id="PTHR19855:SF11">
    <property type="entry name" value="RIBOSOME BIOGENESIS PROTEIN WDR12"/>
    <property type="match status" value="1"/>
</dbReference>
<comment type="caution">
    <text evidence="10">The sequence shown here is derived from an EMBL/GenBank/DDBJ whole genome shotgun (WGS) entry which is preliminary data.</text>
</comment>
<feature type="repeat" description="WD" evidence="7">
    <location>
        <begin position="115"/>
        <end position="136"/>
    </location>
</feature>
<evidence type="ECO:0000313" key="10">
    <source>
        <dbReference type="EMBL" id="TPP58703.1"/>
    </source>
</evidence>
<evidence type="ECO:0000256" key="1">
    <source>
        <dbReference type="ARBA" id="ARBA00004123"/>
    </source>
</evidence>
<accession>A0A504YCE1</accession>
<keyword evidence="3" id="KW-0677">Repeat</keyword>
<evidence type="ECO:0000256" key="6">
    <source>
        <dbReference type="ARBA" id="ARBA00023242"/>
    </source>
</evidence>
<evidence type="ECO:0000259" key="9">
    <source>
        <dbReference type="Pfam" id="PF08154"/>
    </source>
</evidence>
<keyword evidence="4" id="KW-0547">Nucleotide-binding</keyword>